<sequence length="343" mass="36739">MTVSRGLVEAQGTRFACLDPLLPAMAPPPDGDVITAALPDGSRVAGVLQRQVHDRMSAARLWSATEVWELTPLLGAAGAAGMDALLRAWRGRMDRVGPAERDSACVLTWPSRDAEATRALLDHGLVPLSVIAVRRHPPVPGPRRPQVTDTPPIPNTPPVPNTSPVPNTPPVRNTPPVPGALVIRRATPADVDSVLNLALAELRYSAMVGSTVDRPEAAGLKRRTLAERLAAGGPAWLAERDGIAVALAECALVTSEPGNWTSTRLPTGRWGYVNCVSVLPGARGGGIGQRLMAHAHRELHRLGTVGTYLYYNPPNPLSSVFWPRQGYRPLWTVWEVRPAGALR</sequence>
<proteinExistence type="predicted"/>
<feature type="compositionally biased region" description="Pro residues" evidence="3">
    <location>
        <begin position="151"/>
        <end position="176"/>
    </location>
</feature>
<feature type="domain" description="N-acetyltransferase" evidence="4">
    <location>
        <begin position="181"/>
        <end position="343"/>
    </location>
</feature>
<gene>
    <name evidence="5" type="ORF">FHS29_002538</name>
</gene>
<evidence type="ECO:0000313" key="5">
    <source>
        <dbReference type="EMBL" id="MBB5955957.1"/>
    </source>
</evidence>
<keyword evidence="2" id="KW-0012">Acyltransferase</keyword>
<keyword evidence="1 5" id="KW-0808">Transferase</keyword>
<dbReference type="EMBL" id="JACHJN010000003">
    <property type="protein sequence ID" value="MBB5955957.1"/>
    <property type="molecule type" value="Genomic_DNA"/>
</dbReference>
<reference evidence="5 6" key="1">
    <citation type="submission" date="2020-08" db="EMBL/GenBank/DDBJ databases">
        <title>Genomic Encyclopedia of Type Strains, Phase III (KMG-III): the genomes of soil and plant-associated and newly described type strains.</title>
        <authorList>
            <person name="Whitman W."/>
        </authorList>
    </citation>
    <scope>NUCLEOTIDE SEQUENCE [LARGE SCALE GENOMIC DNA]</scope>
    <source>
        <strain evidence="5 6">CECT 8640</strain>
    </source>
</reference>
<dbReference type="Pfam" id="PF13508">
    <property type="entry name" value="Acetyltransf_7"/>
    <property type="match status" value="1"/>
</dbReference>
<evidence type="ECO:0000256" key="3">
    <source>
        <dbReference type="SAM" id="MobiDB-lite"/>
    </source>
</evidence>
<dbReference type="RefSeq" id="WP_184690743.1">
    <property type="nucleotide sequence ID" value="NZ_JACHJN010000003.1"/>
</dbReference>
<feature type="region of interest" description="Disordered" evidence="3">
    <location>
        <begin position="135"/>
        <end position="176"/>
    </location>
</feature>
<dbReference type="SUPFAM" id="SSF55729">
    <property type="entry name" value="Acyl-CoA N-acyltransferases (Nat)"/>
    <property type="match status" value="1"/>
</dbReference>
<accession>A0A841CIJ9</accession>
<dbReference type="PROSITE" id="PS51186">
    <property type="entry name" value="GNAT"/>
    <property type="match status" value="1"/>
</dbReference>
<dbReference type="InterPro" id="IPR050832">
    <property type="entry name" value="Bact_Acetyltransf"/>
</dbReference>
<keyword evidence="6" id="KW-1185">Reference proteome</keyword>
<evidence type="ECO:0000259" key="4">
    <source>
        <dbReference type="PROSITE" id="PS51186"/>
    </source>
</evidence>
<dbReference type="Proteomes" id="UP000547510">
    <property type="component" value="Unassembled WGS sequence"/>
</dbReference>
<dbReference type="PANTHER" id="PTHR43877:SF1">
    <property type="entry name" value="ACETYLTRANSFERASE"/>
    <property type="match status" value="1"/>
</dbReference>
<evidence type="ECO:0000256" key="2">
    <source>
        <dbReference type="ARBA" id="ARBA00023315"/>
    </source>
</evidence>
<dbReference type="InterPro" id="IPR000182">
    <property type="entry name" value="GNAT_dom"/>
</dbReference>
<organism evidence="5 6">
    <name type="scientific">Saccharothrix tamanrassetensis</name>
    <dbReference type="NCBI Taxonomy" id="1051531"/>
    <lineage>
        <taxon>Bacteria</taxon>
        <taxon>Bacillati</taxon>
        <taxon>Actinomycetota</taxon>
        <taxon>Actinomycetes</taxon>
        <taxon>Pseudonocardiales</taxon>
        <taxon>Pseudonocardiaceae</taxon>
        <taxon>Saccharothrix</taxon>
    </lineage>
</organism>
<dbReference type="InterPro" id="IPR016181">
    <property type="entry name" value="Acyl_CoA_acyltransferase"/>
</dbReference>
<name>A0A841CIJ9_9PSEU</name>
<dbReference type="AlphaFoldDB" id="A0A841CIJ9"/>
<dbReference type="Gene3D" id="3.40.630.30">
    <property type="match status" value="1"/>
</dbReference>
<dbReference type="GO" id="GO:0016747">
    <property type="term" value="F:acyltransferase activity, transferring groups other than amino-acyl groups"/>
    <property type="evidence" value="ECO:0007669"/>
    <property type="project" value="InterPro"/>
</dbReference>
<dbReference type="PANTHER" id="PTHR43877">
    <property type="entry name" value="AMINOALKYLPHOSPHONATE N-ACETYLTRANSFERASE-RELATED-RELATED"/>
    <property type="match status" value="1"/>
</dbReference>
<protein>
    <submittedName>
        <fullName evidence="5">GNAT superfamily N-acetyltransferase</fullName>
    </submittedName>
</protein>
<dbReference type="CDD" id="cd04301">
    <property type="entry name" value="NAT_SF"/>
    <property type="match status" value="1"/>
</dbReference>
<comment type="caution">
    <text evidence="5">The sequence shown here is derived from an EMBL/GenBank/DDBJ whole genome shotgun (WGS) entry which is preliminary data.</text>
</comment>
<evidence type="ECO:0000256" key="1">
    <source>
        <dbReference type="ARBA" id="ARBA00022679"/>
    </source>
</evidence>
<evidence type="ECO:0000313" key="6">
    <source>
        <dbReference type="Proteomes" id="UP000547510"/>
    </source>
</evidence>